<dbReference type="InterPro" id="IPR003593">
    <property type="entry name" value="AAA+_ATPase"/>
</dbReference>
<dbReference type="GO" id="GO:0016887">
    <property type="term" value="F:ATP hydrolysis activity"/>
    <property type="evidence" value="ECO:0007669"/>
    <property type="project" value="InterPro"/>
</dbReference>
<evidence type="ECO:0000259" key="6">
    <source>
        <dbReference type="PROSITE" id="PS50893"/>
    </source>
</evidence>
<dbReference type="GO" id="GO:0005524">
    <property type="term" value="F:ATP binding"/>
    <property type="evidence" value="ECO:0007669"/>
    <property type="project" value="UniProtKB-KW"/>
</dbReference>
<accession>A0A2Y8ZSI9</accession>
<keyword evidence="2 5" id="KW-0500">Molybdenum</keyword>
<dbReference type="InterPro" id="IPR027417">
    <property type="entry name" value="P-loop_NTPase"/>
</dbReference>
<gene>
    <name evidence="8" type="ORF">SAMN04489750_2671</name>
</gene>
<name>A0A2Y8ZSI9_9MICO</name>
<evidence type="ECO:0000313" key="8">
    <source>
        <dbReference type="EMBL" id="SSA35320.1"/>
    </source>
</evidence>
<evidence type="ECO:0000256" key="1">
    <source>
        <dbReference type="ARBA" id="ARBA00022448"/>
    </source>
</evidence>
<dbReference type="InterPro" id="IPR004606">
    <property type="entry name" value="Mop_domain"/>
</dbReference>
<dbReference type="GO" id="GO:0015689">
    <property type="term" value="P:molybdate ion transport"/>
    <property type="evidence" value="ECO:0007669"/>
    <property type="project" value="InterPro"/>
</dbReference>
<proteinExistence type="predicted"/>
<dbReference type="Gene3D" id="2.40.50.100">
    <property type="match status" value="1"/>
</dbReference>
<dbReference type="Pfam" id="PF00005">
    <property type="entry name" value="ABC_tran"/>
    <property type="match status" value="1"/>
</dbReference>
<keyword evidence="4 8" id="KW-0067">ATP-binding</keyword>
<dbReference type="Pfam" id="PF03459">
    <property type="entry name" value="TOBE"/>
    <property type="match status" value="1"/>
</dbReference>
<keyword evidence="1" id="KW-0813">Transport</keyword>
<dbReference type="AlphaFoldDB" id="A0A2Y8ZSI9"/>
<dbReference type="PROSITE" id="PS51866">
    <property type="entry name" value="MOP"/>
    <property type="match status" value="1"/>
</dbReference>
<evidence type="ECO:0000256" key="2">
    <source>
        <dbReference type="ARBA" id="ARBA00022505"/>
    </source>
</evidence>
<dbReference type="Proteomes" id="UP000250028">
    <property type="component" value="Unassembled WGS sequence"/>
</dbReference>
<dbReference type="RefSeq" id="WP_109688957.1">
    <property type="nucleotide sequence ID" value="NZ_QGDN01000001.1"/>
</dbReference>
<dbReference type="PROSITE" id="PS50893">
    <property type="entry name" value="ABC_TRANSPORTER_2"/>
    <property type="match status" value="1"/>
</dbReference>
<dbReference type="InterPro" id="IPR003439">
    <property type="entry name" value="ABC_transporter-like_ATP-bd"/>
</dbReference>
<dbReference type="InterPro" id="IPR008995">
    <property type="entry name" value="Mo/tungstate-bd_C_term_dom"/>
</dbReference>
<dbReference type="InterPro" id="IPR050093">
    <property type="entry name" value="ABC_SmlMolc_Importer"/>
</dbReference>
<evidence type="ECO:0000256" key="3">
    <source>
        <dbReference type="ARBA" id="ARBA00022741"/>
    </source>
</evidence>
<dbReference type="Gene3D" id="3.40.50.300">
    <property type="entry name" value="P-loop containing nucleotide triphosphate hydrolases"/>
    <property type="match status" value="1"/>
</dbReference>
<dbReference type="PANTHER" id="PTHR42781:SF4">
    <property type="entry name" value="SPERMIDINE_PUTRESCINE IMPORT ATP-BINDING PROTEIN POTA"/>
    <property type="match status" value="1"/>
</dbReference>
<evidence type="ECO:0000313" key="9">
    <source>
        <dbReference type="Proteomes" id="UP000250028"/>
    </source>
</evidence>
<dbReference type="PANTHER" id="PTHR42781">
    <property type="entry name" value="SPERMIDINE/PUTRESCINE IMPORT ATP-BINDING PROTEIN POTA"/>
    <property type="match status" value="1"/>
</dbReference>
<protein>
    <submittedName>
        <fullName evidence="8">Molybdate transport system ATP-binding protein</fullName>
    </submittedName>
</protein>
<feature type="domain" description="ABC transporter" evidence="6">
    <location>
        <begin position="1"/>
        <end position="230"/>
    </location>
</feature>
<keyword evidence="9" id="KW-1185">Reference proteome</keyword>
<dbReference type="SUPFAM" id="SSF50331">
    <property type="entry name" value="MOP-like"/>
    <property type="match status" value="1"/>
</dbReference>
<evidence type="ECO:0000256" key="5">
    <source>
        <dbReference type="PROSITE-ProRule" id="PRU01213"/>
    </source>
</evidence>
<dbReference type="EMBL" id="UESZ01000001">
    <property type="protein sequence ID" value="SSA35320.1"/>
    <property type="molecule type" value="Genomic_DNA"/>
</dbReference>
<dbReference type="SMART" id="SM00382">
    <property type="entry name" value="AAA"/>
    <property type="match status" value="1"/>
</dbReference>
<reference evidence="9" key="1">
    <citation type="submission" date="2016-10" db="EMBL/GenBank/DDBJ databases">
        <authorList>
            <person name="Varghese N."/>
            <person name="Submissions S."/>
        </authorList>
    </citation>
    <scope>NUCLEOTIDE SEQUENCE [LARGE SCALE GENOMIC DNA]</scope>
    <source>
        <strain evidence="9">DSM 22951</strain>
    </source>
</reference>
<dbReference type="InterPro" id="IPR005116">
    <property type="entry name" value="Transp-assoc_OB_typ1"/>
</dbReference>
<feature type="domain" description="Mop" evidence="7">
    <location>
        <begin position="279"/>
        <end position="344"/>
    </location>
</feature>
<organism evidence="8 9">
    <name type="scientific">Branchiibius hedensis</name>
    <dbReference type="NCBI Taxonomy" id="672460"/>
    <lineage>
        <taxon>Bacteria</taxon>
        <taxon>Bacillati</taxon>
        <taxon>Actinomycetota</taxon>
        <taxon>Actinomycetes</taxon>
        <taxon>Micrococcales</taxon>
        <taxon>Dermacoccaceae</taxon>
        <taxon>Branchiibius</taxon>
    </lineage>
</organism>
<evidence type="ECO:0000259" key="7">
    <source>
        <dbReference type="PROSITE" id="PS51866"/>
    </source>
</evidence>
<evidence type="ECO:0000256" key="4">
    <source>
        <dbReference type="ARBA" id="ARBA00022840"/>
    </source>
</evidence>
<dbReference type="SUPFAM" id="SSF52540">
    <property type="entry name" value="P-loop containing nucleoside triphosphate hydrolases"/>
    <property type="match status" value="1"/>
</dbReference>
<sequence length="345" mass="35828">MSALFDGRVEQGSFTLEVSLSFESGTVTGILGPNGSGKTTLLRAIAGLTPLSSGSLTVDDSDWTSFAPQDRSVGLVLADPVLFPHLSATDNVAFGPRSRGVAASAAGQRALEELDALGIGELASRKPKALSTGQAQRVALARALATDPAVLLLDESLAGLDPQTRTSVRGVLASRLAHFDGTTIMVTHDPVDALTLADELVFLEDGRLTQRGTPVQVSAAPRSAYAATLVGLNLLPGHATGDGLVATGLGEVRTASEVEGECWVSIRPNAVSLWRSPPDGSPRNTWQLTVTGVEVLGQTARIMLSANDSRLVAEVTTLAVNELGLVAGAQAWASVKATEIDCYPR</sequence>
<keyword evidence="3" id="KW-0547">Nucleotide-binding</keyword>
<dbReference type="OrthoDB" id="9112331at2"/>